<comment type="similarity">
    <text evidence="1">Belongs to the sterol desaturase family.</text>
</comment>
<evidence type="ECO:0000256" key="4">
    <source>
        <dbReference type="SAM" id="Phobius"/>
    </source>
</evidence>
<dbReference type="Proteomes" id="UP000254282">
    <property type="component" value="Unassembled WGS sequence"/>
</dbReference>
<keyword evidence="2" id="KW-0125">Carotenoid biosynthesis</keyword>
<dbReference type="InterPro" id="IPR045019">
    <property type="entry name" value="BETA-OHASE-like"/>
</dbReference>
<reference evidence="5 6" key="1">
    <citation type="submission" date="2018-06" db="EMBL/GenBank/DDBJ databases">
        <authorList>
            <consortium name="Pathogen Informatics"/>
            <person name="Doyle S."/>
        </authorList>
    </citation>
    <scope>NUCLEOTIDE SEQUENCE [LARGE SCALE GENOMIC DNA]</scope>
    <source>
        <strain evidence="5 6">NCTC13532</strain>
    </source>
</reference>
<dbReference type="GO" id="GO:0010291">
    <property type="term" value="F:beta-carotene 3-hydroxylase activity"/>
    <property type="evidence" value="ECO:0007669"/>
    <property type="project" value="TreeGrafter"/>
</dbReference>
<accession>A0A381FCC5</accession>
<evidence type="ECO:0000256" key="2">
    <source>
        <dbReference type="ARBA" id="ARBA00022746"/>
    </source>
</evidence>
<keyword evidence="3" id="KW-0560">Oxidoreductase</keyword>
<evidence type="ECO:0000313" key="6">
    <source>
        <dbReference type="Proteomes" id="UP000254282"/>
    </source>
</evidence>
<evidence type="ECO:0000313" key="5">
    <source>
        <dbReference type="EMBL" id="SUX44221.1"/>
    </source>
</evidence>
<proteinExistence type="inferred from homology"/>
<evidence type="ECO:0000256" key="3">
    <source>
        <dbReference type="ARBA" id="ARBA00023002"/>
    </source>
</evidence>
<organism evidence="5 6">
    <name type="scientific">Chryseobacterium indoltheticum</name>
    <dbReference type="NCBI Taxonomy" id="254"/>
    <lineage>
        <taxon>Bacteria</taxon>
        <taxon>Pseudomonadati</taxon>
        <taxon>Bacteroidota</taxon>
        <taxon>Flavobacteriia</taxon>
        <taxon>Flavobacteriales</taxon>
        <taxon>Weeksellaceae</taxon>
        <taxon>Chryseobacterium group</taxon>
        <taxon>Chryseobacterium</taxon>
    </lineage>
</organism>
<dbReference type="EMBL" id="UFVR01000004">
    <property type="protein sequence ID" value="SUX44221.1"/>
    <property type="molecule type" value="Genomic_DNA"/>
</dbReference>
<dbReference type="AlphaFoldDB" id="A0A381FCC5"/>
<keyword evidence="4" id="KW-0812">Transmembrane</keyword>
<sequence>MNFLIVVATFFIMEGMTWLIHKYIMHGFLWMLHKDHHDHSNEGVMEKNDYFFLIFALPTILLMYYGTMQNFNHWFYIAIGIALYGMAYFFVHDIFIHQRFKFLRNTENPYLLAIRRAHKQHHKHTGKERGECFGFLWVPIKYFKMYFNKHKTG</sequence>
<gene>
    <name evidence="5" type="ORF">NCTC13532_00699</name>
</gene>
<feature type="transmembrane region" description="Helical" evidence="4">
    <location>
        <begin position="6"/>
        <end position="29"/>
    </location>
</feature>
<dbReference type="GO" id="GO:0016123">
    <property type="term" value="P:xanthophyll biosynthetic process"/>
    <property type="evidence" value="ECO:0007669"/>
    <property type="project" value="TreeGrafter"/>
</dbReference>
<dbReference type="PANTHER" id="PTHR31899:SF9">
    <property type="entry name" value="BETA-CAROTENE 3-HYDROXYLASE 1, CHLOROPLASTIC"/>
    <property type="match status" value="1"/>
</dbReference>
<protein>
    <submittedName>
        <fullName evidence="5">Fatty acid hydroxylase superfamily</fullName>
    </submittedName>
</protein>
<feature type="transmembrane region" description="Helical" evidence="4">
    <location>
        <begin position="50"/>
        <end position="67"/>
    </location>
</feature>
<feature type="transmembrane region" description="Helical" evidence="4">
    <location>
        <begin position="73"/>
        <end position="91"/>
    </location>
</feature>
<name>A0A381FCC5_9FLAO</name>
<dbReference type="GO" id="GO:0016119">
    <property type="term" value="P:carotene metabolic process"/>
    <property type="evidence" value="ECO:0007669"/>
    <property type="project" value="TreeGrafter"/>
</dbReference>
<keyword evidence="4" id="KW-0472">Membrane</keyword>
<dbReference type="RefSeq" id="WP_115619242.1">
    <property type="nucleotide sequence ID" value="NZ_UFVR01000004.1"/>
</dbReference>
<dbReference type="PANTHER" id="PTHR31899">
    <property type="entry name" value="BETA-CAROTENE 3-HYDROXYLASE 1, CHLOROPLASTIC"/>
    <property type="match status" value="1"/>
</dbReference>
<evidence type="ECO:0000256" key="1">
    <source>
        <dbReference type="ARBA" id="ARBA00009324"/>
    </source>
</evidence>
<keyword evidence="4" id="KW-1133">Transmembrane helix</keyword>